<gene>
    <name evidence="2" type="ORF">P691DRAFT_807496</name>
</gene>
<comment type="caution">
    <text evidence="2">The sequence shown here is derived from an EMBL/GenBank/DDBJ whole genome shotgun (WGS) entry which is preliminary data.</text>
</comment>
<dbReference type="AlphaFoldDB" id="A0A9P6BYL0"/>
<dbReference type="EMBL" id="MU151382">
    <property type="protein sequence ID" value="KAF9444367.1"/>
    <property type="molecule type" value="Genomic_DNA"/>
</dbReference>
<organism evidence="2 3">
    <name type="scientific">Macrolepiota fuliginosa MF-IS2</name>
    <dbReference type="NCBI Taxonomy" id="1400762"/>
    <lineage>
        <taxon>Eukaryota</taxon>
        <taxon>Fungi</taxon>
        <taxon>Dikarya</taxon>
        <taxon>Basidiomycota</taxon>
        <taxon>Agaricomycotina</taxon>
        <taxon>Agaricomycetes</taxon>
        <taxon>Agaricomycetidae</taxon>
        <taxon>Agaricales</taxon>
        <taxon>Agaricineae</taxon>
        <taxon>Agaricaceae</taxon>
        <taxon>Macrolepiota</taxon>
    </lineage>
</organism>
<evidence type="ECO:0000256" key="1">
    <source>
        <dbReference type="SAM" id="MobiDB-lite"/>
    </source>
</evidence>
<feature type="compositionally biased region" description="Polar residues" evidence="1">
    <location>
        <begin position="78"/>
        <end position="88"/>
    </location>
</feature>
<evidence type="ECO:0000313" key="2">
    <source>
        <dbReference type="EMBL" id="KAF9444367.1"/>
    </source>
</evidence>
<dbReference type="OrthoDB" id="2981957at2759"/>
<feature type="compositionally biased region" description="Basic and acidic residues" evidence="1">
    <location>
        <begin position="31"/>
        <end position="58"/>
    </location>
</feature>
<name>A0A9P6BYL0_9AGAR</name>
<sequence>MLASKGHIQPHHTNLPRRRLRTRSPPGSSSIDKKHNVDPAPEEHPTRLLARSSRESTDSTRSTMSSGSDKERRPSPERGSSTPLTSPSDVVLPADAPPDKFPLAPAPIQTLPEAADDPTLPSGFQSSPKIFPDSSQPRLSSSGARGHLEPHVTNLPRRLSRAQKERDRVRRRCLQEFIVGSGVWIALNSGDDGDDIEDELVDVLTDEEKKDRDWMWQEIFGYTGVIRVRMGRNHGECQVVKTGDDKEELWLVIGQEEAKSYDDIGISTLADSQFESAAAFLIEHLRRNGGKGKILITVPPSRPVEAISIALFALSLPSTLSPSLILHHAPSYLSQLRFLPGIVELEQSQEVDIDIDIATDDSKLVDVAEIEGRPEYTLIQLALWHIHDLPPAELDDERGGLKVEWRGALSLDGIDRLENLTASR</sequence>
<feature type="compositionally biased region" description="Basic residues" evidence="1">
    <location>
        <begin position="8"/>
        <end position="22"/>
    </location>
</feature>
<feature type="region of interest" description="Disordered" evidence="1">
    <location>
        <begin position="1"/>
        <end position="165"/>
    </location>
</feature>
<dbReference type="Proteomes" id="UP000807342">
    <property type="component" value="Unassembled WGS sequence"/>
</dbReference>
<evidence type="ECO:0000313" key="3">
    <source>
        <dbReference type="Proteomes" id="UP000807342"/>
    </source>
</evidence>
<accession>A0A9P6BYL0</accession>
<keyword evidence="3" id="KW-1185">Reference proteome</keyword>
<feature type="compositionally biased region" description="Polar residues" evidence="1">
    <location>
        <begin position="122"/>
        <end position="143"/>
    </location>
</feature>
<proteinExistence type="predicted"/>
<protein>
    <submittedName>
        <fullName evidence="2">Uncharacterized protein</fullName>
    </submittedName>
</protein>
<reference evidence="2" key="1">
    <citation type="submission" date="2020-11" db="EMBL/GenBank/DDBJ databases">
        <authorList>
            <consortium name="DOE Joint Genome Institute"/>
            <person name="Ahrendt S."/>
            <person name="Riley R."/>
            <person name="Andreopoulos W."/>
            <person name="Labutti K."/>
            <person name="Pangilinan J."/>
            <person name="Ruiz-Duenas F.J."/>
            <person name="Barrasa J.M."/>
            <person name="Sanchez-Garcia M."/>
            <person name="Camarero S."/>
            <person name="Miyauchi S."/>
            <person name="Serrano A."/>
            <person name="Linde D."/>
            <person name="Babiker R."/>
            <person name="Drula E."/>
            <person name="Ayuso-Fernandez I."/>
            <person name="Pacheco R."/>
            <person name="Padilla G."/>
            <person name="Ferreira P."/>
            <person name="Barriuso J."/>
            <person name="Kellner H."/>
            <person name="Castanera R."/>
            <person name="Alfaro M."/>
            <person name="Ramirez L."/>
            <person name="Pisabarro A.G."/>
            <person name="Kuo A."/>
            <person name="Tritt A."/>
            <person name="Lipzen A."/>
            <person name="He G."/>
            <person name="Yan M."/>
            <person name="Ng V."/>
            <person name="Cullen D."/>
            <person name="Martin F."/>
            <person name="Rosso M.-N."/>
            <person name="Henrissat B."/>
            <person name="Hibbett D."/>
            <person name="Martinez A.T."/>
            <person name="Grigoriev I.V."/>
        </authorList>
    </citation>
    <scope>NUCLEOTIDE SEQUENCE</scope>
    <source>
        <strain evidence="2">MF-IS2</strain>
    </source>
</reference>